<evidence type="ECO:0000256" key="2">
    <source>
        <dbReference type="ARBA" id="ARBA00010519"/>
    </source>
</evidence>
<evidence type="ECO:0000256" key="10">
    <source>
        <dbReference type="ARBA" id="ARBA00049551"/>
    </source>
</evidence>
<keyword evidence="12" id="KW-0496">Mitochondrion</keyword>
<dbReference type="GO" id="GO:0008137">
    <property type="term" value="F:NADH dehydrogenase (ubiquinone) activity"/>
    <property type="evidence" value="ECO:0007669"/>
    <property type="project" value="UniProtKB-EC"/>
</dbReference>
<dbReference type="Pfam" id="PF00420">
    <property type="entry name" value="Oxidored_q2"/>
    <property type="match status" value="1"/>
</dbReference>
<gene>
    <name evidence="12" type="primary">ND4L</name>
    <name evidence="13" type="synonym">Nad4L</name>
</gene>
<dbReference type="EMBL" id="AY639937">
    <property type="protein sequence ID" value="AAT69315.1"/>
    <property type="molecule type" value="Genomic_DNA"/>
</dbReference>
<feature type="transmembrane region" description="Helical" evidence="11">
    <location>
        <begin position="57"/>
        <end position="82"/>
    </location>
</feature>
<sequence length="95" mass="11054">MFMYMVFYLMVFSAVFSFVMNYNHLLNSLLSLEMISLSLYFLMGLGYMVLGMEIYNLLYFLVMLVCEGVLGLSILIMIVYGYGEDYMKSFSVLMC</sequence>
<evidence type="ECO:0000313" key="12">
    <source>
        <dbReference type="EMBL" id="AAT69315.1"/>
    </source>
</evidence>
<dbReference type="Gene3D" id="1.10.287.3510">
    <property type="match status" value="1"/>
</dbReference>
<keyword evidence="4 11" id="KW-0812">Transmembrane</keyword>
<dbReference type="GO" id="GO:0016020">
    <property type="term" value="C:membrane"/>
    <property type="evidence" value="ECO:0007669"/>
    <property type="project" value="UniProtKB-SubCell"/>
</dbReference>
<evidence type="ECO:0000256" key="9">
    <source>
        <dbReference type="ARBA" id="ARBA00031586"/>
    </source>
</evidence>
<dbReference type="EMBL" id="MH542432">
    <property type="protein sequence ID" value="AYB71610.1"/>
    <property type="molecule type" value="Genomic_DNA"/>
</dbReference>
<evidence type="ECO:0000256" key="1">
    <source>
        <dbReference type="ARBA" id="ARBA00004141"/>
    </source>
</evidence>
<protein>
    <recommendedName>
        <fullName evidence="3">NADH-ubiquinone oxidoreductase chain 4L</fullName>
    </recommendedName>
    <alternativeName>
        <fullName evidence="9">NADH dehydrogenase subunit 4L</fullName>
    </alternativeName>
</protein>
<comment type="subcellular location">
    <subcellularLocation>
        <location evidence="1">Membrane</location>
        <topology evidence="1">Multi-pass membrane protein</topology>
    </subcellularLocation>
</comment>
<geneLocation type="mitochondrion" evidence="12"/>
<evidence type="ECO:0000256" key="7">
    <source>
        <dbReference type="ARBA" id="ARBA00023027"/>
    </source>
</evidence>
<dbReference type="GeneID" id="38089262"/>
<comment type="catalytic activity">
    <reaction evidence="10">
        <text>a ubiquinone + NADH + 5 H(+)(in) = a ubiquinol + NAD(+) + 4 H(+)(out)</text>
        <dbReference type="Rhea" id="RHEA:29091"/>
        <dbReference type="Rhea" id="RHEA-COMP:9565"/>
        <dbReference type="Rhea" id="RHEA-COMP:9566"/>
        <dbReference type="ChEBI" id="CHEBI:15378"/>
        <dbReference type="ChEBI" id="CHEBI:16389"/>
        <dbReference type="ChEBI" id="CHEBI:17976"/>
        <dbReference type="ChEBI" id="CHEBI:57540"/>
        <dbReference type="ChEBI" id="CHEBI:57945"/>
        <dbReference type="EC" id="7.1.1.2"/>
    </reaction>
</comment>
<organism evidence="12">
    <name type="scientific">Parhyale hawaiensis</name>
    <dbReference type="NCBI Taxonomy" id="317513"/>
    <lineage>
        <taxon>Eukaryota</taxon>
        <taxon>Metazoa</taxon>
        <taxon>Ecdysozoa</taxon>
        <taxon>Arthropoda</taxon>
        <taxon>Crustacea</taxon>
        <taxon>Multicrustacea</taxon>
        <taxon>Malacostraca</taxon>
        <taxon>Eumalacostraca</taxon>
        <taxon>Peracarida</taxon>
        <taxon>Amphipoda</taxon>
        <taxon>Senticaudata</taxon>
        <taxon>Talitrida</taxon>
        <taxon>Hyaloidea</taxon>
        <taxon>Hyalidae</taxon>
        <taxon>Parhyale</taxon>
    </lineage>
</organism>
<evidence type="ECO:0000256" key="3">
    <source>
        <dbReference type="ARBA" id="ARBA00016612"/>
    </source>
</evidence>
<evidence type="ECO:0000256" key="8">
    <source>
        <dbReference type="ARBA" id="ARBA00023136"/>
    </source>
</evidence>
<evidence type="ECO:0000256" key="5">
    <source>
        <dbReference type="ARBA" id="ARBA00022967"/>
    </source>
</evidence>
<reference evidence="12" key="1">
    <citation type="journal article" date="2005" name="Proc. R. Soc. B">
        <title>Mitochondrial genomes suggest that hexapods and crustaceans are mutually paraphyletic.</title>
        <authorList>
            <person name="Cook C.E."/>
            <person name="Yue Q."/>
            <person name="Akam M."/>
        </authorList>
    </citation>
    <scope>NUCLEOTIDE SEQUENCE</scope>
</reference>
<keyword evidence="6 11" id="KW-1133">Transmembrane helix</keyword>
<keyword evidence="8 11" id="KW-0472">Membrane</keyword>
<evidence type="ECO:0000313" key="13">
    <source>
        <dbReference type="EMBL" id="AYB71610.1"/>
    </source>
</evidence>
<dbReference type="CTD" id="4539"/>
<evidence type="ECO:0000256" key="11">
    <source>
        <dbReference type="SAM" id="Phobius"/>
    </source>
</evidence>
<evidence type="ECO:0000256" key="6">
    <source>
        <dbReference type="ARBA" id="ARBA00022989"/>
    </source>
</evidence>
<reference evidence="13" key="2">
    <citation type="submission" date="2018-06" db="EMBL/GenBank/DDBJ databases">
        <title>Comparative mitochondrial genome analysis of talitrids Platorchestia sp. and Trinorchestia longiramus.</title>
        <authorList>
            <person name="Patra A.K."/>
            <person name="Kim M.-S."/>
            <person name="Yoo J.-Y."/>
            <person name="Yoon M.-G."/>
            <person name="Choi J.-H."/>
            <person name="Yang Y."/>
        </authorList>
    </citation>
    <scope>NUCLEOTIDE SEQUENCE</scope>
</reference>
<dbReference type="AlphaFoldDB" id="Q6DVI4"/>
<feature type="transmembrane region" description="Helical" evidence="11">
    <location>
        <begin position="5"/>
        <end position="23"/>
    </location>
</feature>
<keyword evidence="7" id="KW-0520">NAD</keyword>
<proteinExistence type="inferred from homology"/>
<accession>Q6DVI4</accession>
<keyword evidence="5" id="KW-1278">Translocase</keyword>
<name>Q6DVI4_9CRUS</name>
<feature type="transmembrane region" description="Helical" evidence="11">
    <location>
        <begin position="29"/>
        <end position="50"/>
    </location>
</feature>
<dbReference type="RefSeq" id="YP_009515499.1">
    <property type="nucleotide sequence ID" value="NC_039402.1"/>
</dbReference>
<comment type="similarity">
    <text evidence="2">Belongs to the complex I subunit 4L family.</text>
</comment>
<evidence type="ECO:0000256" key="4">
    <source>
        <dbReference type="ARBA" id="ARBA00022692"/>
    </source>
</evidence>
<dbReference type="InterPro" id="IPR039428">
    <property type="entry name" value="NUOK/Mnh_C1-like"/>
</dbReference>